<dbReference type="InterPro" id="IPR035906">
    <property type="entry name" value="MetI-like_sf"/>
</dbReference>
<reference evidence="12 13" key="1">
    <citation type="journal article" date="2015" name="Genome Announc.">
        <title>Complete Genome Sequence of Sedimenticola thiotaurini Strain SIP-G1, a Polyphosphate- and Polyhydroxyalkanoate-Accumulating Sulfur-Oxidizing Gammaproteobacterium Isolated from Salt Marsh Sediments.</title>
        <authorList>
            <person name="Flood B.E."/>
            <person name="Jones D.S."/>
            <person name="Bailey J.V."/>
        </authorList>
    </citation>
    <scope>NUCLEOTIDE SEQUENCE [LARGE SCALE GENOMIC DNA]</scope>
    <source>
        <strain evidence="12 13">SIP-G1</strain>
    </source>
</reference>
<name>A0A0F7JWM2_9GAMM</name>
<dbReference type="Gene3D" id="1.10.3720.10">
    <property type="entry name" value="MetI-like"/>
    <property type="match status" value="1"/>
</dbReference>
<keyword evidence="4" id="KW-1003">Cell membrane</keyword>
<dbReference type="RefSeq" id="WP_046858109.1">
    <property type="nucleotide sequence ID" value="NZ_CP011412.1"/>
</dbReference>
<dbReference type="SUPFAM" id="SSF161098">
    <property type="entry name" value="MetI-like"/>
    <property type="match status" value="1"/>
</dbReference>
<dbReference type="PROSITE" id="PS50928">
    <property type="entry name" value="ABC_TM1"/>
    <property type="match status" value="1"/>
</dbReference>
<accession>A0A0F7JWM2</accession>
<protein>
    <submittedName>
        <fullName evidence="12">ABC transporter permease</fullName>
    </submittedName>
</protein>
<dbReference type="Proteomes" id="UP000034410">
    <property type="component" value="Chromosome"/>
</dbReference>
<dbReference type="GO" id="GO:0022857">
    <property type="term" value="F:transmembrane transporter activity"/>
    <property type="evidence" value="ECO:0007669"/>
    <property type="project" value="InterPro"/>
</dbReference>
<evidence type="ECO:0000256" key="1">
    <source>
        <dbReference type="ARBA" id="ARBA00004429"/>
    </source>
</evidence>
<organism evidence="12 13">
    <name type="scientific">Sedimenticola thiotaurini</name>
    <dbReference type="NCBI Taxonomy" id="1543721"/>
    <lineage>
        <taxon>Bacteria</taxon>
        <taxon>Pseudomonadati</taxon>
        <taxon>Pseudomonadota</taxon>
        <taxon>Gammaproteobacteria</taxon>
        <taxon>Chromatiales</taxon>
        <taxon>Sedimenticolaceae</taxon>
        <taxon>Sedimenticola</taxon>
    </lineage>
</organism>
<dbReference type="InterPro" id="IPR051613">
    <property type="entry name" value="ABC_transp_permease_HisMQ"/>
</dbReference>
<dbReference type="AlphaFoldDB" id="A0A0F7JWM2"/>
<keyword evidence="3 10" id="KW-0813">Transport</keyword>
<dbReference type="EMBL" id="CP011412">
    <property type="protein sequence ID" value="AKH19170.1"/>
    <property type="molecule type" value="Genomic_DNA"/>
</dbReference>
<evidence type="ECO:0000259" key="11">
    <source>
        <dbReference type="PROSITE" id="PS50928"/>
    </source>
</evidence>
<feature type="transmembrane region" description="Helical" evidence="10">
    <location>
        <begin position="152"/>
        <end position="174"/>
    </location>
</feature>
<dbReference type="InterPro" id="IPR000515">
    <property type="entry name" value="MetI-like"/>
</dbReference>
<dbReference type="Pfam" id="PF00528">
    <property type="entry name" value="BPD_transp_1"/>
    <property type="match status" value="1"/>
</dbReference>
<proteinExistence type="inferred from homology"/>
<comment type="subcellular location">
    <subcellularLocation>
        <location evidence="1">Cell inner membrane</location>
        <topology evidence="1">Multi-pass membrane protein</topology>
    </subcellularLocation>
    <subcellularLocation>
        <location evidence="10">Cell membrane</location>
        <topology evidence="10">Multi-pass membrane protein</topology>
    </subcellularLocation>
</comment>
<feature type="domain" description="ABC transmembrane type-1" evidence="11">
    <location>
        <begin position="15"/>
        <end position="215"/>
    </location>
</feature>
<dbReference type="PATRIC" id="fig|1543721.4.peg.231"/>
<dbReference type="KEGG" id="seds:AAY24_01085"/>
<keyword evidence="5" id="KW-0997">Cell inner membrane</keyword>
<dbReference type="GO" id="GO:0043190">
    <property type="term" value="C:ATP-binding cassette (ABC) transporter complex"/>
    <property type="evidence" value="ECO:0007669"/>
    <property type="project" value="InterPro"/>
</dbReference>
<evidence type="ECO:0000256" key="8">
    <source>
        <dbReference type="ARBA" id="ARBA00022989"/>
    </source>
</evidence>
<feature type="transmembrane region" description="Helical" evidence="10">
    <location>
        <begin position="15"/>
        <end position="35"/>
    </location>
</feature>
<evidence type="ECO:0000313" key="13">
    <source>
        <dbReference type="Proteomes" id="UP000034410"/>
    </source>
</evidence>
<evidence type="ECO:0000256" key="4">
    <source>
        <dbReference type="ARBA" id="ARBA00022475"/>
    </source>
</evidence>
<evidence type="ECO:0000256" key="2">
    <source>
        <dbReference type="ARBA" id="ARBA00010072"/>
    </source>
</evidence>
<evidence type="ECO:0000256" key="10">
    <source>
        <dbReference type="RuleBase" id="RU363032"/>
    </source>
</evidence>
<gene>
    <name evidence="12" type="ORF">AAY24_01085</name>
</gene>
<keyword evidence="9 10" id="KW-0472">Membrane</keyword>
<evidence type="ECO:0000256" key="6">
    <source>
        <dbReference type="ARBA" id="ARBA00022692"/>
    </source>
</evidence>
<dbReference type="OrthoDB" id="9815029at2"/>
<evidence type="ECO:0000256" key="3">
    <source>
        <dbReference type="ARBA" id="ARBA00022448"/>
    </source>
</evidence>
<keyword evidence="7" id="KW-0029">Amino-acid transport</keyword>
<keyword evidence="8 10" id="KW-1133">Transmembrane helix</keyword>
<keyword evidence="6 10" id="KW-0812">Transmembrane</keyword>
<dbReference type="InterPro" id="IPR010065">
    <property type="entry name" value="AA_ABC_transptr_permease_3TM"/>
</dbReference>
<dbReference type="CDD" id="cd06261">
    <property type="entry name" value="TM_PBP2"/>
    <property type="match status" value="1"/>
</dbReference>
<evidence type="ECO:0000256" key="9">
    <source>
        <dbReference type="ARBA" id="ARBA00023136"/>
    </source>
</evidence>
<dbReference type="GO" id="GO:0006865">
    <property type="term" value="P:amino acid transport"/>
    <property type="evidence" value="ECO:0007669"/>
    <property type="project" value="UniProtKB-KW"/>
</dbReference>
<comment type="similarity">
    <text evidence="2">Belongs to the binding-protein-dependent transport system permease family. HisMQ subfamily.</text>
</comment>
<feature type="transmembrane region" description="Helical" evidence="10">
    <location>
        <begin position="194"/>
        <end position="214"/>
    </location>
</feature>
<dbReference type="PANTHER" id="PTHR30133">
    <property type="entry name" value="CATIONIC AMINO ACID TRANSPORTER, MEMBRANE COMPONENT"/>
    <property type="match status" value="1"/>
</dbReference>
<evidence type="ECO:0000256" key="5">
    <source>
        <dbReference type="ARBA" id="ARBA00022519"/>
    </source>
</evidence>
<feature type="transmembrane region" description="Helical" evidence="10">
    <location>
        <begin position="94"/>
        <end position="110"/>
    </location>
</feature>
<sequence length="229" mass="25283">MFDLKGYGGLLLDGLWLTIAVGLSSMLLAIFLGLLGSWAKLSRNRLANFLADTYTTVVRGIPELILLLLVYFGIPTLIQDIAQRFGHDITIDLNPFLAGTLAIGFIYGAFSTEVFRGAFNSIHPGQLEAARAMGMNRLLAFRRILLPQAMRFALPGLGNVWMVLIKATALVSIIQLEELMRKTKIAANATHQPFTFYLLASLIYLGLTVVSMLLQQRAERWANRGVAGR</sequence>
<keyword evidence="13" id="KW-1185">Reference proteome</keyword>
<feature type="transmembrane region" description="Helical" evidence="10">
    <location>
        <begin position="56"/>
        <end position="74"/>
    </location>
</feature>
<dbReference type="NCBIfam" id="TIGR01726">
    <property type="entry name" value="HEQRo_perm_3TM"/>
    <property type="match status" value="1"/>
</dbReference>
<evidence type="ECO:0000313" key="12">
    <source>
        <dbReference type="EMBL" id="AKH19170.1"/>
    </source>
</evidence>
<evidence type="ECO:0000256" key="7">
    <source>
        <dbReference type="ARBA" id="ARBA00022970"/>
    </source>
</evidence>